<evidence type="ECO:0000313" key="5">
    <source>
        <dbReference type="Proteomes" id="UP000002586"/>
    </source>
</evidence>
<dbReference type="HOGENOM" id="CLU_048475_5_0_5"/>
<dbReference type="KEGG" id="mgm:Mmc1_2389"/>
<organism evidence="4 5">
    <name type="scientific">Magnetococcus marinus (strain ATCC BAA-1437 / JCM 17883 / MC-1)</name>
    <dbReference type="NCBI Taxonomy" id="156889"/>
    <lineage>
        <taxon>Bacteria</taxon>
        <taxon>Pseudomonadati</taxon>
        <taxon>Pseudomonadota</taxon>
        <taxon>Magnetococcia</taxon>
        <taxon>Magnetococcales</taxon>
        <taxon>Magnetococcaceae</taxon>
        <taxon>Magnetococcus</taxon>
    </lineage>
</organism>
<sequence>MLGIALADLKMRTFYYLAYGSNLNRAHMAQRCGAAQPVGWCLLQDWQLCFRYWADVQPAPGCHVYGGLYRITPGCEKALDLYEEFPSLYDKRYTTVEAHLYEQPIQPLPVMFYCMRGGAYQAPDAAYLAEITQGMIDFNFPLDALQRAAGLSLS</sequence>
<keyword evidence="5" id="KW-1185">Reference proteome</keyword>
<dbReference type="CDD" id="cd06661">
    <property type="entry name" value="GGCT_like"/>
    <property type="match status" value="1"/>
</dbReference>
<evidence type="ECO:0000256" key="1">
    <source>
        <dbReference type="ARBA" id="ARBA00023239"/>
    </source>
</evidence>
<dbReference type="Proteomes" id="UP000002586">
    <property type="component" value="Chromosome"/>
</dbReference>
<evidence type="ECO:0000256" key="2">
    <source>
        <dbReference type="PIRSR" id="PIRSR617939-2"/>
    </source>
</evidence>
<reference evidence="5" key="1">
    <citation type="journal article" date="2009" name="Appl. Environ. Microbiol.">
        <title>Complete genome sequence of the chemolithoautotrophic marine magnetotactic coccus strain MC-1.</title>
        <authorList>
            <person name="Schubbe S."/>
            <person name="Williams T.J."/>
            <person name="Xie G."/>
            <person name="Kiss H.E."/>
            <person name="Brettin T.S."/>
            <person name="Martinez D."/>
            <person name="Ross C.A."/>
            <person name="Schuler D."/>
            <person name="Cox B.L."/>
            <person name="Nealson K.H."/>
            <person name="Bazylinski D.A."/>
        </authorList>
    </citation>
    <scope>NUCLEOTIDE SEQUENCE [LARGE SCALE GENOMIC DNA]</scope>
    <source>
        <strain evidence="5">ATCC BAA-1437 / JCM 17883 / MC-1</strain>
    </source>
</reference>
<proteinExistence type="predicted"/>
<dbReference type="AlphaFoldDB" id="A0LA96"/>
<evidence type="ECO:0000259" key="3">
    <source>
        <dbReference type="Pfam" id="PF06094"/>
    </source>
</evidence>
<dbReference type="RefSeq" id="WP_011714009.1">
    <property type="nucleotide sequence ID" value="NC_008576.1"/>
</dbReference>
<dbReference type="PANTHER" id="PTHR12935:SF0">
    <property type="entry name" value="GAMMA-GLUTAMYLCYCLOTRANSFERASE"/>
    <property type="match status" value="1"/>
</dbReference>
<evidence type="ECO:0000313" key="4">
    <source>
        <dbReference type="EMBL" id="ABK44889.1"/>
    </source>
</evidence>
<dbReference type="InterPro" id="IPR009288">
    <property type="entry name" value="AIG2-like_dom"/>
</dbReference>
<dbReference type="InterPro" id="IPR013024">
    <property type="entry name" value="GGCT-like"/>
</dbReference>
<gene>
    <name evidence="4" type="ordered locus">Mmc1_2389</name>
</gene>
<dbReference type="eggNOG" id="COG2105">
    <property type="taxonomic scope" value="Bacteria"/>
</dbReference>
<reference evidence="4 5" key="2">
    <citation type="journal article" date="2012" name="Int. J. Syst. Evol. Microbiol.">
        <title>Magnetococcus marinus gen. nov., sp. nov., a marine, magnetotactic bacterium that represents a novel lineage (Magnetococcaceae fam. nov.; Magnetococcales ord. nov.) at the base of the Alphaproteobacteria.</title>
        <authorList>
            <person name="Bazylinski D.A."/>
            <person name="Williams T.J."/>
            <person name="Lefevre C.T."/>
            <person name="Berg R.J."/>
            <person name="Zhang C.L."/>
            <person name="Bowser S.S."/>
            <person name="Dean A.J."/>
            <person name="Beveridge T.J."/>
        </authorList>
    </citation>
    <scope>NUCLEOTIDE SEQUENCE [LARGE SCALE GENOMIC DNA]</scope>
    <source>
        <strain evidence="5">ATCC BAA-1437 / JCM 17883 / MC-1</strain>
    </source>
</reference>
<dbReference type="GO" id="GO:0003839">
    <property type="term" value="F:gamma-glutamylcyclotransferase activity"/>
    <property type="evidence" value="ECO:0007669"/>
    <property type="project" value="InterPro"/>
</dbReference>
<dbReference type="EMBL" id="CP000471">
    <property type="protein sequence ID" value="ABK44889.1"/>
    <property type="molecule type" value="Genomic_DNA"/>
</dbReference>
<dbReference type="SUPFAM" id="SSF110857">
    <property type="entry name" value="Gamma-glutamyl cyclotransferase-like"/>
    <property type="match status" value="1"/>
</dbReference>
<dbReference type="InterPro" id="IPR036568">
    <property type="entry name" value="GGCT-like_sf"/>
</dbReference>
<dbReference type="Pfam" id="PF06094">
    <property type="entry name" value="GGACT"/>
    <property type="match status" value="1"/>
</dbReference>
<keyword evidence="1" id="KW-0456">Lyase</keyword>
<accession>A0LA96</accession>
<dbReference type="OrthoDB" id="141582at2"/>
<dbReference type="InterPro" id="IPR017939">
    <property type="entry name" value="G-Glutamylcylcotransferase"/>
</dbReference>
<dbReference type="STRING" id="156889.Mmc1_2389"/>
<dbReference type="PANTHER" id="PTHR12935">
    <property type="entry name" value="GAMMA-GLUTAMYLCYCLOTRANSFERASE"/>
    <property type="match status" value="1"/>
</dbReference>
<dbReference type="Gene3D" id="3.10.490.10">
    <property type="entry name" value="Gamma-glutamyl cyclotransferase-like"/>
    <property type="match status" value="1"/>
</dbReference>
<feature type="binding site" evidence="2">
    <location>
        <begin position="16"/>
        <end position="21"/>
    </location>
    <ligand>
        <name>substrate</name>
    </ligand>
</feature>
<feature type="domain" description="Gamma-glutamylcyclotransferase AIG2-like" evidence="3">
    <location>
        <begin position="17"/>
        <end position="117"/>
    </location>
</feature>
<protein>
    <recommendedName>
        <fullName evidence="3">Gamma-glutamylcyclotransferase AIG2-like domain-containing protein</fullName>
    </recommendedName>
</protein>
<name>A0LA96_MAGMM</name>